<evidence type="ECO:0000313" key="10">
    <source>
        <dbReference type="Proteomes" id="UP000192917"/>
    </source>
</evidence>
<dbReference type="STRING" id="560819.SAMN05428998_119119"/>
<sequence>MAALLEIRDLGVEFRTPAGVVKAVNGVSFDVGRGEVVALVGESGSGKSVTALSVLQLIAQPPGRIAGGRVLFEGCDLLALDEAAIRHVRGRRIAMVFQEPMTSLNPVLSIGRQMTEALRLHLGLSAAAARQRAVALLDQVGIAEPQRRLRQYPHQLSGGMRQRVMIAMALSCEPELIIADEPTTALDVTIQAQILEIMQDLCRRLGVALLIITHNLGIVARYADRVNVMYAGRIVESGPAAALYRRPAHPYTVGLLNSVPRLDRPRGRPLEPIPGSPPDLHLLPAGCAFAPRCSLAEAPCRIAPPPLRALGDGQASACFEVERLLAGVPA</sequence>
<evidence type="ECO:0000313" key="9">
    <source>
        <dbReference type="EMBL" id="SMF54413.1"/>
    </source>
</evidence>
<evidence type="ECO:0000256" key="2">
    <source>
        <dbReference type="ARBA" id="ARBA00005417"/>
    </source>
</evidence>
<dbReference type="Pfam" id="PF08352">
    <property type="entry name" value="oligo_HPY"/>
    <property type="match status" value="1"/>
</dbReference>
<accession>A0A1Y6CC82</accession>
<dbReference type="GO" id="GO:0016887">
    <property type="term" value="F:ATP hydrolysis activity"/>
    <property type="evidence" value="ECO:0007669"/>
    <property type="project" value="InterPro"/>
</dbReference>
<dbReference type="NCBIfam" id="TIGR01727">
    <property type="entry name" value="oligo_HPY"/>
    <property type="match status" value="1"/>
</dbReference>
<keyword evidence="10" id="KW-1185">Reference proteome</keyword>
<dbReference type="SMART" id="SM00382">
    <property type="entry name" value="AAA"/>
    <property type="match status" value="1"/>
</dbReference>
<evidence type="ECO:0000256" key="6">
    <source>
        <dbReference type="ARBA" id="ARBA00022840"/>
    </source>
</evidence>
<dbReference type="InterPro" id="IPR003593">
    <property type="entry name" value="AAA+_ATPase"/>
</dbReference>
<dbReference type="Gene3D" id="3.40.50.300">
    <property type="entry name" value="P-loop containing nucleotide triphosphate hydrolases"/>
    <property type="match status" value="1"/>
</dbReference>
<feature type="domain" description="ABC transporter" evidence="8">
    <location>
        <begin position="7"/>
        <end position="256"/>
    </location>
</feature>
<dbReference type="GO" id="GO:0005524">
    <property type="term" value="F:ATP binding"/>
    <property type="evidence" value="ECO:0007669"/>
    <property type="project" value="UniProtKB-KW"/>
</dbReference>
<gene>
    <name evidence="9" type="ORF">SAMN05428998_119119</name>
</gene>
<comment type="similarity">
    <text evidence="2">Belongs to the ABC transporter superfamily.</text>
</comment>
<dbReference type="EMBL" id="FWZX01000019">
    <property type="protein sequence ID" value="SMF54413.1"/>
    <property type="molecule type" value="Genomic_DNA"/>
</dbReference>
<dbReference type="InterPro" id="IPR017871">
    <property type="entry name" value="ABC_transporter-like_CS"/>
</dbReference>
<keyword evidence="5" id="KW-0547">Nucleotide-binding</keyword>
<dbReference type="GO" id="GO:0055085">
    <property type="term" value="P:transmembrane transport"/>
    <property type="evidence" value="ECO:0007669"/>
    <property type="project" value="UniProtKB-ARBA"/>
</dbReference>
<dbReference type="SUPFAM" id="SSF52540">
    <property type="entry name" value="P-loop containing nucleoside triphosphate hydrolases"/>
    <property type="match status" value="1"/>
</dbReference>
<evidence type="ECO:0000259" key="8">
    <source>
        <dbReference type="PROSITE" id="PS50893"/>
    </source>
</evidence>
<dbReference type="GO" id="GO:0015833">
    <property type="term" value="P:peptide transport"/>
    <property type="evidence" value="ECO:0007669"/>
    <property type="project" value="InterPro"/>
</dbReference>
<evidence type="ECO:0000256" key="5">
    <source>
        <dbReference type="ARBA" id="ARBA00022741"/>
    </source>
</evidence>
<dbReference type="RefSeq" id="WP_085124613.1">
    <property type="nucleotide sequence ID" value="NZ_FWZX01000019.1"/>
</dbReference>
<dbReference type="Pfam" id="PF00005">
    <property type="entry name" value="ABC_tran"/>
    <property type="match status" value="1"/>
</dbReference>
<dbReference type="InterPro" id="IPR003439">
    <property type="entry name" value="ABC_transporter-like_ATP-bd"/>
</dbReference>
<evidence type="ECO:0000256" key="4">
    <source>
        <dbReference type="ARBA" id="ARBA00022475"/>
    </source>
</evidence>
<dbReference type="PANTHER" id="PTHR43297">
    <property type="entry name" value="OLIGOPEPTIDE TRANSPORT ATP-BINDING PROTEIN APPD"/>
    <property type="match status" value="1"/>
</dbReference>
<keyword evidence="4" id="KW-1003">Cell membrane</keyword>
<name>A0A1Y6CC82_9PROT</name>
<evidence type="ECO:0000256" key="7">
    <source>
        <dbReference type="ARBA" id="ARBA00023136"/>
    </source>
</evidence>
<dbReference type="Proteomes" id="UP000192917">
    <property type="component" value="Unassembled WGS sequence"/>
</dbReference>
<organism evidence="9 10">
    <name type="scientific">Tistlia consotensis USBA 355</name>
    <dbReference type="NCBI Taxonomy" id="560819"/>
    <lineage>
        <taxon>Bacteria</taxon>
        <taxon>Pseudomonadati</taxon>
        <taxon>Pseudomonadota</taxon>
        <taxon>Alphaproteobacteria</taxon>
        <taxon>Rhodospirillales</taxon>
        <taxon>Rhodovibrionaceae</taxon>
        <taxon>Tistlia</taxon>
    </lineage>
</organism>
<dbReference type="PROSITE" id="PS50893">
    <property type="entry name" value="ABC_TRANSPORTER_2"/>
    <property type="match status" value="1"/>
</dbReference>
<dbReference type="InterPro" id="IPR027417">
    <property type="entry name" value="P-loop_NTPase"/>
</dbReference>
<proteinExistence type="inferred from homology"/>
<keyword evidence="6 9" id="KW-0067">ATP-binding</keyword>
<dbReference type="PROSITE" id="PS00211">
    <property type="entry name" value="ABC_TRANSPORTER_1"/>
    <property type="match status" value="1"/>
</dbReference>
<comment type="subcellular location">
    <subcellularLocation>
        <location evidence="1">Cell inner membrane</location>
        <topology evidence="1">Peripheral membrane protein</topology>
    </subcellularLocation>
</comment>
<keyword evidence="3" id="KW-0813">Transport</keyword>
<dbReference type="FunFam" id="3.40.50.300:FF:000016">
    <property type="entry name" value="Oligopeptide ABC transporter ATP-binding component"/>
    <property type="match status" value="1"/>
</dbReference>
<evidence type="ECO:0000256" key="3">
    <source>
        <dbReference type="ARBA" id="ARBA00022448"/>
    </source>
</evidence>
<dbReference type="GO" id="GO:0005886">
    <property type="term" value="C:plasma membrane"/>
    <property type="evidence" value="ECO:0007669"/>
    <property type="project" value="UniProtKB-SubCell"/>
</dbReference>
<keyword evidence="7" id="KW-0472">Membrane</keyword>
<dbReference type="PANTHER" id="PTHR43297:SF2">
    <property type="entry name" value="DIPEPTIDE TRANSPORT ATP-BINDING PROTEIN DPPD"/>
    <property type="match status" value="1"/>
</dbReference>
<dbReference type="InterPro" id="IPR013563">
    <property type="entry name" value="Oligopep_ABC_C"/>
</dbReference>
<dbReference type="CDD" id="cd03257">
    <property type="entry name" value="ABC_NikE_OppD_transporters"/>
    <property type="match status" value="1"/>
</dbReference>
<dbReference type="InterPro" id="IPR050388">
    <property type="entry name" value="ABC_Ni/Peptide_Import"/>
</dbReference>
<evidence type="ECO:0000256" key="1">
    <source>
        <dbReference type="ARBA" id="ARBA00004417"/>
    </source>
</evidence>
<reference evidence="9 10" key="1">
    <citation type="submission" date="2017-04" db="EMBL/GenBank/DDBJ databases">
        <authorList>
            <person name="Afonso C.L."/>
            <person name="Miller P.J."/>
            <person name="Scott M.A."/>
            <person name="Spackman E."/>
            <person name="Goraichik I."/>
            <person name="Dimitrov K.M."/>
            <person name="Suarez D.L."/>
            <person name="Swayne D.E."/>
        </authorList>
    </citation>
    <scope>NUCLEOTIDE SEQUENCE [LARGE SCALE GENOMIC DNA]</scope>
    <source>
        <strain evidence="9 10">USBA 355</strain>
    </source>
</reference>
<protein>
    <submittedName>
        <fullName evidence="9">Peptide/nickel transport system ATP-binding protein/oligopeptide transport system ATP-binding protein</fullName>
    </submittedName>
</protein>
<dbReference type="AlphaFoldDB" id="A0A1Y6CC82"/>